<organism evidence="1 2">
    <name type="scientific">Thermomonospora umbrina</name>
    <dbReference type="NCBI Taxonomy" id="111806"/>
    <lineage>
        <taxon>Bacteria</taxon>
        <taxon>Bacillati</taxon>
        <taxon>Actinomycetota</taxon>
        <taxon>Actinomycetes</taxon>
        <taxon>Streptosporangiales</taxon>
        <taxon>Thermomonosporaceae</taxon>
        <taxon>Thermomonospora</taxon>
    </lineage>
</organism>
<accession>A0A3D9SG36</accession>
<keyword evidence="2" id="KW-1185">Reference proteome</keyword>
<name>A0A3D9SG36_9ACTN</name>
<protein>
    <submittedName>
        <fullName evidence="1">Uncharacterized protein</fullName>
    </submittedName>
</protein>
<dbReference type="AlphaFoldDB" id="A0A3D9SG36"/>
<dbReference type="Proteomes" id="UP000256661">
    <property type="component" value="Unassembled WGS sequence"/>
</dbReference>
<dbReference type="EMBL" id="QTTT01000001">
    <property type="protein sequence ID" value="REE94862.1"/>
    <property type="molecule type" value="Genomic_DNA"/>
</dbReference>
<reference evidence="1 2" key="1">
    <citation type="submission" date="2018-08" db="EMBL/GenBank/DDBJ databases">
        <title>Sequencing the genomes of 1000 actinobacteria strains.</title>
        <authorList>
            <person name="Klenk H.-P."/>
        </authorList>
    </citation>
    <scope>NUCLEOTIDE SEQUENCE [LARGE SCALE GENOMIC DNA]</scope>
    <source>
        <strain evidence="1 2">DSM 43927</strain>
    </source>
</reference>
<gene>
    <name evidence="1" type="ORF">DFJ69_0231</name>
</gene>
<sequence>MPVPNHTDTGPDLALPALREVYRAYVRAADGLPGLPDALQAELWASTQLGALESAAPHTAGHRLAMGDLIAVLHRAGTPGARAFLLAIAAIGPEWARRAAAKAAATLDAAPGPPWAPDLGRVTPGPAWLIQEGPLDGDRLVLEFRYGPESSAPHHALAVRLMQDGPSEIVLVGDVAGLMADARKAVQAELCSVQQVAPAAAATRIRTALETAPRLPEDAYPAAPLARHRTTAAT</sequence>
<evidence type="ECO:0000313" key="1">
    <source>
        <dbReference type="EMBL" id="REE94862.1"/>
    </source>
</evidence>
<proteinExistence type="predicted"/>
<evidence type="ECO:0000313" key="2">
    <source>
        <dbReference type="Proteomes" id="UP000256661"/>
    </source>
</evidence>
<comment type="caution">
    <text evidence="1">The sequence shown here is derived from an EMBL/GenBank/DDBJ whole genome shotgun (WGS) entry which is preliminary data.</text>
</comment>